<organism evidence="1 2">
    <name type="scientific">Isachenkonia alkalipeptolytica</name>
    <dbReference type="NCBI Taxonomy" id="2565777"/>
    <lineage>
        <taxon>Bacteria</taxon>
        <taxon>Bacillati</taxon>
        <taxon>Bacillota</taxon>
        <taxon>Clostridia</taxon>
        <taxon>Eubacteriales</taxon>
        <taxon>Clostridiaceae</taxon>
        <taxon>Isachenkonia</taxon>
    </lineage>
</organism>
<dbReference type="InterPro" id="IPR003749">
    <property type="entry name" value="ThiS/MoaD-like"/>
</dbReference>
<dbReference type="RefSeq" id="WP_160718305.1">
    <property type="nucleotide sequence ID" value="NZ_SUMG01000001.1"/>
</dbReference>
<gene>
    <name evidence="1" type="ORF">ISALK_00650</name>
</gene>
<dbReference type="Gene3D" id="3.10.20.30">
    <property type="match status" value="1"/>
</dbReference>
<dbReference type="EMBL" id="SUMG01000001">
    <property type="protein sequence ID" value="NBG86998.1"/>
    <property type="molecule type" value="Genomic_DNA"/>
</dbReference>
<dbReference type="AlphaFoldDB" id="A0AA44BCK1"/>
<evidence type="ECO:0000313" key="2">
    <source>
        <dbReference type="Proteomes" id="UP000449710"/>
    </source>
</evidence>
<dbReference type="InterPro" id="IPR016155">
    <property type="entry name" value="Mopterin_synth/thiamin_S_b"/>
</dbReference>
<dbReference type="SUPFAM" id="SSF54285">
    <property type="entry name" value="MoaD/ThiS"/>
    <property type="match status" value="1"/>
</dbReference>
<reference evidence="1 2" key="1">
    <citation type="submission" date="2019-04" db="EMBL/GenBank/DDBJ databases">
        <title>Isachenkonia alkalipeptolytica gen. nov. sp. nov. a new anaerobic, alkiliphilic organothrophic bacterium capable to reduce synthesized ferrihydrite isolated from a soda lake.</title>
        <authorList>
            <person name="Toshchakov S.V."/>
            <person name="Zavarzina D.G."/>
            <person name="Zhilina T.N."/>
            <person name="Kostrikina N.A."/>
            <person name="Kublanov I.V."/>
        </authorList>
    </citation>
    <scope>NUCLEOTIDE SEQUENCE [LARGE SCALE GENOMIC DNA]</scope>
    <source>
        <strain evidence="1 2">Z-1701</strain>
    </source>
</reference>
<dbReference type="InterPro" id="IPR012675">
    <property type="entry name" value="Beta-grasp_dom_sf"/>
</dbReference>
<dbReference type="Pfam" id="PF02597">
    <property type="entry name" value="ThiS"/>
    <property type="match status" value="1"/>
</dbReference>
<keyword evidence="2" id="KW-1185">Reference proteome</keyword>
<sequence>MEIQIKLFATLREGRGKLVTKEFSSAVTPKEVLEALNINEEDVAILLVNGLDGTLDQELQDGDMLSVFPPVGGG</sequence>
<evidence type="ECO:0000313" key="1">
    <source>
        <dbReference type="EMBL" id="NBG86998.1"/>
    </source>
</evidence>
<accession>A0AA44BCK1</accession>
<comment type="caution">
    <text evidence="1">The sequence shown here is derived from an EMBL/GenBank/DDBJ whole genome shotgun (WGS) entry which is preliminary data.</text>
</comment>
<dbReference type="Proteomes" id="UP000449710">
    <property type="component" value="Unassembled WGS sequence"/>
</dbReference>
<name>A0AA44BCK1_9CLOT</name>
<protein>
    <submittedName>
        <fullName evidence="1">MoaD/ThiS family protein</fullName>
    </submittedName>
</protein>
<proteinExistence type="predicted"/>